<dbReference type="AlphaFoldDB" id="A0A143QM25"/>
<organism evidence="4 5">
    <name type="scientific">Rhodococcoides fascians</name>
    <name type="common">Rhodococcus fascians</name>
    <dbReference type="NCBI Taxonomy" id="1828"/>
    <lineage>
        <taxon>Bacteria</taxon>
        <taxon>Bacillati</taxon>
        <taxon>Actinomycetota</taxon>
        <taxon>Actinomycetes</taxon>
        <taxon>Mycobacteriales</taxon>
        <taxon>Nocardiaceae</taxon>
        <taxon>Rhodococcoides</taxon>
    </lineage>
</organism>
<dbReference type="Gene3D" id="1.10.10.2840">
    <property type="entry name" value="PucR C-terminal helix-turn-helix domain"/>
    <property type="match status" value="1"/>
</dbReference>
<evidence type="ECO:0000313" key="4">
    <source>
        <dbReference type="EMBL" id="AMY24215.1"/>
    </source>
</evidence>
<dbReference type="PANTHER" id="PTHR33744:SF17">
    <property type="entry name" value="CONSERVED PROTEIN"/>
    <property type="match status" value="1"/>
</dbReference>
<name>A0A143QM25_RHOFA</name>
<dbReference type="Pfam" id="PF13556">
    <property type="entry name" value="HTH_30"/>
    <property type="match status" value="1"/>
</dbReference>
<dbReference type="InterPro" id="IPR041522">
    <property type="entry name" value="CdaR_GGDEF"/>
</dbReference>
<dbReference type="PANTHER" id="PTHR33744">
    <property type="entry name" value="CARBOHYDRATE DIACID REGULATOR"/>
    <property type="match status" value="1"/>
</dbReference>
<evidence type="ECO:0008006" key="6">
    <source>
        <dbReference type="Google" id="ProtNLM"/>
    </source>
</evidence>
<dbReference type="Proteomes" id="UP000076038">
    <property type="component" value="Chromosome"/>
</dbReference>
<feature type="domain" description="PucR C-terminal helix-turn-helix" evidence="2">
    <location>
        <begin position="339"/>
        <end position="396"/>
    </location>
</feature>
<feature type="domain" description="CdaR GGDEF-like" evidence="3">
    <location>
        <begin position="174"/>
        <end position="287"/>
    </location>
</feature>
<dbReference type="InterPro" id="IPR042070">
    <property type="entry name" value="PucR_C-HTH_sf"/>
</dbReference>
<dbReference type="InterPro" id="IPR025736">
    <property type="entry name" value="PucR_C-HTH_dom"/>
</dbReference>
<evidence type="ECO:0000259" key="3">
    <source>
        <dbReference type="Pfam" id="PF17853"/>
    </source>
</evidence>
<reference evidence="5" key="2">
    <citation type="submission" date="2016-04" db="EMBL/GenBank/DDBJ databases">
        <title>Complete Genome and Plasmid Sequences for Rhodococcus fascians D188 and Draft Sequences for Rhodococcus spp. Isolates PBTS 1 and PBTS 2.</title>
        <authorList>
            <person name="Stamer R."/>
            <person name="Vereecke D."/>
            <person name="Zhang Y."/>
            <person name="Schilkey F."/>
            <person name="Devitt N."/>
            <person name="Randall J."/>
        </authorList>
    </citation>
    <scope>NUCLEOTIDE SEQUENCE [LARGE SCALE GENOMIC DNA]</scope>
    <source>
        <strain evidence="5">PBTS2</strain>
    </source>
</reference>
<dbReference type="KEGG" id="rhs:A3Q41_02924"/>
<dbReference type="OrthoDB" id="4534407at2"/>
<proteinExistence type="inferred from homology"/>
<comment type="similarity">
    <text evidence="1">Belongs to the CdaR family.</text>
</comment>
<dbReference type="InterPro" id="IPR051448">
    <property type="entry name" value="CdaR-like_regulators"/>
</dbReference>
<evidence type="ECO:0000313" key="5">
    <source>
        <dbReference type="Proteomes" id="UP000076038"/>
    </source>
</evidence>
<protein>
    <recommendedName>
        <fullName evidence="6">CdaR family transcriptional regulator</fullName>
    </recommendedName>
</protein>
<dbReference type="RefSeq" id="WP_048319541.1">
    <property type="nucleotide sequence ID" value="NZ_CP015220.1"/>
</dbReference>
<reference evidence="4 5" key="1">
    <citation type="journal article" date="2016" name="Genome Announc.">
        <title>Complete Genome and Plasmid Sequences for Rhodococcus fascians D188 and Draft Sequences for Rhodococcus Isolates PBTS 1 and PBTS 2.</title>
        <authorList>
            <person name="Stamler R.A."/>
            <person name="Vereecke D."/>
            <person name="Zhang Y."/>
            <person name="Schilkey F."/>
            <person name="Devitt N."/>
            <person name="Randall J.J."/>
        </authorList>
    </citation>
    <scope>NUCLEOTIDE SEQUENCE [LARGE SCALE GENOMIC DNA]</scope>
    <source>
        <strain evidence="4 5">PBTS2</strain>
    </source>
</reference>
<gene>
    <name evidence="4" type="ORF">A3Q41_02924</name>
</gene>
<evidence type="ECO:0000256" key="1">
    <source>
        <dbReference type="ARBA" id="ARBA00006754"/>
    </source>
</evidence>
<evidence type="ECO:0000259" key="2">
    <source>
        <dbReference type="Pfam" id="PF13556"/>
    </source>
</evidence>
<dbReference type="PATRIC" id="fig|1653479.3.peg.2961"/>
<sequence length="412" mass="45164">MPIDDLQTFVDDLAAQLHRSVAIDDPSIRLLAASRHFGDEDSLRITSILNRAVPEEVSRPLLASGIGTWIEPGLAQPDVPGSQKRLCVPVRCKSLLLGFLWLIDSAENPLTASDIQKAENTAMRAGIVLYERLLVRERSNERRAAILRDLVDSADDVRKQAVEDALAEQVIAEHTGHYQVVAAQRESANPAETSDDVAMEVAIQEGLQALPSGTGSIAVEKSRIWLLLATTEPLTPHQLESVTTRATSRFRQLSGNNTRFVLGTSDVVNEPGLIFRAYRHALTAVRAALLVPSLGDMARWGNLGPYDTLLRMSNDDIASAARNSPVSVLEAADRQHVFVSTLNTFFDNACDIRRTADQLCIHRATLYQRLKRIEQITECSLDNGDDRLTLHLGLKLTSLTAAREASSGRAVP</sequence>
<keyword evidence="5" id="KW-1185">Reference proteome</keyword>
<accession>A0A143QM25</accession>
<dbReference type="Pfam" id="PF17853">
    <property type="entry name" value="GGDEF_2"/>
    <property type="match status" value="1"/>
</dbReference>
<dbReference type="EMBL" id="CP015220">
    <property type="protein sequence ID" value="AMY24215.1"/>
    <property type="molecule type" value="Genomic_DNA"/>
</dbReference>